<gene>
    <name evidence="2" type="ORF">MKK02DRAFT_32192</name>
</gene>
<accession>A0AA38HAJ3</accession>
<organism evidence="2 3">
    <name type="scientific">Dioszegia hungarica</name>
    <dbReference type="NCBI Taxonomy" id="4972"/>
    <lineage>
        <taxon>Eukaryota</taxon>
        <taxon>Fungi</taxon>
        <taxon>Dikarya</taxon>
        <taxon>Basidiomycota</taxon>
        <taxon>Agaricomycotina</taxon>
        <taxon>Tremellomycetes</taxon>
        <taxon>Tremellales</taxon>
        <taxon>Bulleribasidiaceae</taxon>
        <taxon>Dioszegia</taxon>
    </lineage>
</organism>
<feature type="region of interest" description="Disordered" evidence="1">
    <location>
        <begin position="427"/>
        <end position="457"/>
    </location>
</feature>
<evidence type="ECO:0000313" key="2">
    <source>
        <dbReference type="EMBL" id="KAI9637315.1"/>
    </source>
</evidence>
<dbReference type="AlphaFoldDB" id="A0AA38HAJ3"/>
<evidence type="ECO:0000313" key="3">
    <source>
        <dbReference type="Proteomes" id="UP001164286"/>
    </source>
</evidence>
<dbReference type="EMBL" id="JAKWFO010000004">
    <property type="protein sequence ID" value="KAI9637315.1"/>
    <property type="molecule type" value="Genomic_DNA"/>
</dbReference>
<reference evidence="2" key="1">
    <citation type="journal article" date="2022" name="G3 (Bethesda)">
        <title>High quality genome of the basidiomycete yeast Dioszegia hungarica PDD-24b-2 isolated from cloud water.</title>
        <authorList>
            <person name="Jarrige D."/>
            <person name="Haridas S."/>
            <person name="Bleykasten-Grosshans C."/>
            <person name="Joly M."/>
            <person name="Nadalig T."/>
            <person name="Sancelme M."/>
            <person name="Vuilleumier S."/>
            <person name="Grigoriev I.V."/>
            <person name="Amato P."/>
            <person name="Bringel F."/>
        </authorList>
    </citation>
    <scope>NUCLEOTIDE SEQUENCE</scope>
    <source>
        <strain evidence="2">PDD-24b-2</strain>
    </source>
</reference>
<name>A0AA38HAJ3_9TREE</name>
<dbReference type="GeneID" id="77727672"/>
<protein>
    <submittedName>
        <fullName evidence="2">Uncharacterized protein</fullName>
    </submittedName>
</protein>
<dbReference type="Proteomes" id="UP001164286">
    <property type="component" value="Unassembled WGS sequence"/>
</dbReference>
<proteinExistence type="predicted"/>
<dbReference type="RefSeq" id="XP_052947092.1">
    <property type="nucleotide sequence ID" value="XM_053088467.1"/>
</dbReference>
<sequence>MPASLSSLAPETLAFIMTFSDNNTGAFALAFARANKASRSCRYRHLAINDSYIFEVTPAERLVSAYQDDDKLITLANTVSALATPSRWSIVREMKIGSTLKMSLAVTVPKIIPPVSQYDRSLHVSPPPHMKTTRRLAEVQARGHGTSIGHLVALLDRCPELSLLSLWFDPDPGAAHCVDQLITAIDRARPQDFYWPNMDDAGSEAQCSAGPATSSRMVTLLSDWTLPPDFSKGSSNARSIFFARFNDNHIVSSWNTTLLASTALESVYHLWKIDHLDDLGLSSSLDAIEVVTTPTFRIRSLCRGGGELLHAQIRLLQVVVGQTQDREFDSADEDDQDDRTYPRTKRILFVDRGHCDENEIPCYVRGANTRSPFDQDYTFFNARKVDRRARLIGFSYHPHTIYLVIALMSTRSKRIVYSCAWSARSNQRDLRDPKPPARTVPVARTVTAGRGKPKDLP</sequence>
<keyword evidence="3" id="KW-1185">Reference proteome</keyword>
<evidence type="ECO:0000256" key="1">
    <source>
        <dbReference type="SAM" id="MobiDB-lite"/>
    </source>
</evidence>
<comment type="caution">
    <text evidence="2">The sequence shown here is derived from an EMBL/GenBank/DDBJ whole genome shotgun (WGS) entry which is preliminary data.</text>
</comment>